<dbReference type="InterPro" id="IPR052523">
    <property type="entry name" value="Trichothecene_AcTrans"/>
</dbReference>
<evidence type="ECO:0000313" key="3">
    <source>
        <dbReference type="Proteomes" id="UP000310066"/>
    </source>
</evidence>
<evidence type="ECO:0000313" key="2">
    <source>
        <dbReference type="EMBL" id="TKA23178.1"/>
    </source>
</evidence>
<dbReference type="GO" id="GO:0016747">
    <property type="term" value="F:acyltransferase activity, transferring groups other than amino-acyl groups"/>
    <property type="evidence" value="ECO:0007669"/>
    <property type="project" value="InterPro"/>
</dbReference>
<dbReference type="Gene3D" id="3.40.630.30">
    <property type="match status" value="1"/>
</dbReference>
<dbReference type="PANTHER" id="PTHR42791:SF1">
    <property type="entry name" value="N-ACETYLTRANSFERASE DOMAIN-CONTAINING PROTEIN"/>
    <property type="match status" value="1"/>
</dbReference>
<comment type="caution">
    <text evidence="2">The sequence shown here is derived from an EMBL/GenBank/DDBJ whole genome shotgun (WGS) entry which is preliminary data.</text>
</comment>
<organism evidence="2 3">
    <name type="scientific">Friedmanniomyces endolithicus</name>
    <dbReference type="NCBI Taxonomy" id="329885"/>
    <lineage>
        <taxon>Eukaryota</taxon>
        <taxon>Fungi</taxon>
        <taxon>Dikarya</taxon>
        <taxon>Ascomycota</taxon>
        <taxon>Pezizomycotina</taxon>
        <taxon>Dothideomycetes</taxon>
        <taxon>Dothideomycetidae</taxon>
        <taxon>Mycosphaerellales</taxon>
        <taxon>Teratosphaeriaceae</taxon>
        <taxon>Friedmanniomyces</taxon>
    </lineage>
</organism>
<dbReference type="PANTHER" id="PTHR42791">
    <property type="entry name" value="GNAT FAMILY ACETYLTRANSFERASE"/>
    <property type="match status" value="1"/>
</dbReference>
<protein>
    <recommendedName>
        <fullName evidence="1">N-acetyltransferase domain-containing protein</fullName>
    </recommendedName>
</protein>
<dbReference type="InterPro" id="IPR000182">
    <property type="entry name" value="GNAT_dom"/>
</dbReference>
<dbReference type="Pfam" id="PF00583">
    <property type="entry name" value="Acetyltransf_1"/>
    <property type="match status" value="1"/>
</dbReference>
<dbReference type="AlphaFoldDB" id="A0A4U0TMI2"/>
<dbReference type="InterPro" id="IPR016181">
    <property type="entry name" value="Acyl_CoA_acyltransferase"/>
</dbReference>
<name>A0A4U0TMI2_9PEZI</name>
<dbReference type="EMBL" id="NAJP01000232">
    <property type="protein sequence ID" value="TKA23178.1"/>
    <property type="molecule type" value="Genomic_DNA"/>
</dbReference>
<sequence length="254" mass="28757">MTTSSQTQTFRLEPMTLIDFAEILAPRNRRGGDLCTAPLELCWPDSGSDDEVYRRLEYSTRQQKKFFTTDPTSHFVKVVTPDGSEIACIGRWNYFPHGYDFVTHHVVSVTEFVPDGARAPEGLFRLELYRDIVEKMMGQRREWMPKGPVWALMAMVTRKCFRRKGAASLLVRWGVEQARRDGVPACLEASAAGKPVYEACGFRQVGELVPFDMRPYGTDLVFHIAKMAWCPETSEGSREVVRTDSVRLGGTMSS</sequence>
<dbReference type="SUPFAM" id="SSF55729">
    <property type="entry name" value="Acyl-CoA N-acyltransferases (Nat)"/>
    <property type="match status" value="1"/>
</dbReference>
<proteinExistence type="predicted"/>
<accession>A0A4U0TMI2</accession>
<dbReference type="Proteomes" id="UP000310066">
    <property type="component" value="Unassembled WGS sequence"/>
</dbReference>
<evidence type="ECO:0000259" key="1">
    <source>
        <dbReference type="Pfam" id="PF00583"/>
    </source>
</evidence>
<dbReference type="OrthoDB" id="2832510at2759"/>
<gene>
    <name evidence="2" type="ORF">B0A54_17866</name>
</gene>
<reference evidence="2 3" key="1">
    <citation type="submission" date="2017-03" db="EMBL/GenBank/DDBJ databases">
        <title>Genomes of endolithic fungi from Antarctica.</title>
        <authorList>
            <person name="Coleine C."/>
            <person name="Masonjones S."/>
            <person name="Stajich J.E."/>
        </authorList>
    </citation>
    <scope>NUCLEOTIDE SEQUENCE [LARGE SCALE GENOMIC DNA]</scope>
    <source>
        <strain evidence="2 3">CCFEE 5311</strain>
    </source>
</reference>
<feature type="domain" description="N-acetyltransferase" evidence="1">
    <location>
        <begin position="132"/>
        <end position="202"/>
    </location>
</feature>